<feature type="non-terminal residue" evidence="1">
    <location>
        <position position="67"/>
    </location>
</feature>
<comment type="caution">
    <text evidence="1">The sequence shown here is derived from an EMBL/GenBank/DDBJ whole genome shotgun (WGS) entry which is preliminary data.</text>
</comment>
<proteinExistence type="predicted"/>
<accession>A0A507QKQ9</accession>
<protein>
    <submittedName>
        <fullName evidence="1">Uncharacterized protein</fullName>
    </submittedName>
</protein>
<dbReference type="Proteomes" id="UP000319663">
    <property type="component" value="Unassembled WGS sequence"/>
</dbReference>
<dbReference type="EMBL" id="VIFY01000224">
    <property type="protein sequence ID" value="TQB68363.1"/>
    <property type="molecule type" value="Genomic_DNA"/>
</dbReference>
<sequence length="67" mass="7814">MEPNYSRPRVHDSWKNDAGIDFITIRELEHQADLERLKETGDEPGTMTDDKLLICCPTVRCFSFNEK</sequence>
<organism evidence="1 2">
    <name type="scientific">Monascus purpureus</name>
    <name type="common">Red mold</name>
    <name type="synonym">Monascus anka</name>
    <dbReference type="NCBI Taxonomy" id="5098"/>
    <lineage>
        <taxon>Eukaryota</taxon>
        <taxon>Fungi</taxon>
        <taxon>Dikarya</taxon>
        <taxon>Ascomycota</taxon>
        <taxon>Pezizomycotina</taxon>
        <taxon>Eurotiomycetes</taxon>
        <taxon>Eurotiomycetidae</taxon>
        <taxon>Eurotiales</taxon>
        <taxon>Aspergillaceae</taxon>
        <taxon>Monascus</taxon>
    </lineage>
</organism>
<dbReference type="AlphaFoldDB" id="A0A507QKQ9"/>
<keyword evidence="2" id="KW-1185">Reference proteome</keyword>
<evidence type="ECO:0000313" key="1">
    <source>
        <dbReference type="EMBL" id="TQB68363.1"/>
    </source>
</evidence>
<evidence type="ECO:0000313" key="2">
    <source>
        <dbReference type="Proteomes" id="UP000319663"/>
    </source>
</evidence>
<dbReference type="STRING" id="5098.A0A507QKQ9"/>
<name>A0A507QKQ9_MONPU</name>
<gene>
    <name evidence="1" type="ORF">MPDQ_003577</name>
</gene>
<reference evidence="1 2" key="1">
    <citation type="submission" date="2019-06" db="EMBL/GenBank/DDBJ databases">
        <title>Wine fermentation using esterase from Monascus purpureus.</title>
        <authorList>
            <person name="Geng C."/>
            <person name="Zhang Y."/>
        </authorList>
    </citation>
    <scope>NUCLEOTIDE SEQUENCE [LARGE SCALE GENOMIC DNA]</scope>
    <source>
        <strain evidence="1">HQ1</strain>
    </source>
</reference>